<dbReference type="Proteomes" id="UP001457282">
    <property type="component" value="Unassembled WGS sequence"/>
</dbReference>
<feature type="region of interest" description="Disordered" evidence="1">
    <location>
        <begin position="1"/>
        <end position="118"/>
    </location>
</feature>
<evidence type="ECO:0000313" key="2">
    <source>
        <dbReference type="EMBL" id="KAK9936389.1"/>
    </source>
</evidence>
<reference evidence="2 3" key="1">
    <citation type="journal article" date="2023" name="G3 (Bethesda)">
        <title>A chromosome-length genome assembly and annotation of blackberry (Rubus argutus, cv. 'Hillquist').</title>
        <authorList>
            <person name="Bruna T."/>
            <person name="Aryal R."/>
            <person name="Dudchenko O."/>
            <person name="Sargent D.J."/>
            <person name="Mead D."/>
            <person name="Buti M."/>
            <person name="Cavallini A."/>
            <person name="Hytonen T."/>
            <person name="Andres J."/>
            <person name="Pham M."/>
            <person name="Weisz D."/>
            <person name="Mascagni F."/>
            <person name="Usai G."/>
            <person name="Natali L."/>
            <person name="Bassil N."/>
            <person name="Fernandez G.E."/>
            <person name="Lomsadze A."/>
            <person name="Armour M."/>
            <person name="Olukolu B."/>
            <person name="Poorten T."/>
            <person name="Britton C."/>
            <person name="Davik J."/>
            <person name="Ashrafi H."/>
            <person name="Aiden E.L."/>
            <person name="Borodovsky M."/>
            <person name="Worthington M."/>
        </authorList>
    </citation>
    <scope>NUCLEOTIDE SEQUENCE [LARGE SCALE GENOMIC DNA]</scope>
    <source>
        <strain evidence="2">PI 553951</strain>
    </source>
</reference>
<keyword evidence="3" id="KW-1185">Reference proteome</keyword>
<dbReference type="AlphaFoldDB" id="A0AAW1XK01"/>
<evidence type="ECO:0000256" key="1">
    <source>
        <dbReference type="SAM" id="MobiDB-lite"/>
    </source>
</evidence>
<evidence type="ECO:0000313" key="3">
    <source>
        <dbReference type="Proteomes" id="UP001457282"/>
    </source>
</evidence>
<comment type="caution">
    <text evidence="2">The sequence shown here is derived from an EMBL/GenBank/DDBJ whole genome shotgun (WGS) entry which is preliminary data.</text>
</comment>
<sequence length="212" mass="22566">MNERHSSSATSSPRHHGYYAHPVAAPSHPPTHGHHHRHPKPHPHPPTASPVHPPVHPPAHAPAHPPTHHHHAHPPSHAPAHSPYPHAPVQPPIHPPTHHAPTGSLPGPSSPPLPTHQSTLSHVASWRFKASSFASRASTPASTLSSMPQSLLGLLARSCSCRLPPPPAPSLPTSTGLSGAVLRPTKPFLSDKKLPFLLYTVGPFAFESKCPR</sequence>
<proteinExistence type="predicted"/>
<accession>A0AAW1XK01</accession>
<name>A0AAW1XK01_RUBAR</name>
<gene>
    <name evidence="2" type="ORF">M0R45_013233</name>
</gene>
<protein>
    <submittedName>
        <fullName evidence="2">Uncharacterized protein</fullName>
    </submittedName>
</protein>
<feature type="compositionally biased region" description="Basic residues" evidence="1">
    <location>
        <begin position="31"/>
        <end position="43"/>
    </location>
</feature>
<feature type="compositionally biased region" description="Pro residues" evidence="1">
    <location>
        <begin position="85"/>
        <end position="95"/>
    </location>
</feature>
<organism evidence="2 3">
    <name type="scientific">Rubus argutus</name>
    <name type="common">Southern blackberry</name>
    <dbReference type="NCBI Taxonomy" id="59490"/>
    <lineage>
        <taxon>Eukaryota</taxon>
        <taxon>Viridiplantae</taxon>
        <taxon>Streptophyta</taxon>
        <taxon>Embryophyta</taxon>
        <taxon>Tracheophyta</taxon>
        <taxon>Spermatophyta</taxon>
        <taxon>Magnoliopsida</taxon>
        <taxon>eudicotyledons</taxon>
        <taxon>Gunneridae</taxon>
        <taxon>Pentapetalae</taxon>
        <taxon>rosids</taxon>
        <taxon>fabids</taxon>
        <taxon>Rosales</taxon>
        <taxon>Rosaceae</taxon>
        <taxon>Rosoideae</taxon>
        <taxon>Rosoideae incertae sedis</taxon>
        <taxon>Rubus</taxon>
    </lineage>
</organism>
<dbReference type="EMBL" id="JBEDUW010000003">
    <property type="protein sequence ID" value="KAK9936389.1"/>
    <property type="molecule type" value="Genomic_DNA"/>
</dbReference>
<feature type="compositionally biased region" description="Pro residues" evidence="1">
    <location>
        <begin position="44"/>
        <end position="65"/>
    </location>
</feature>